<dbReference type="Pfam" id="PF00561">
    <property type="entry name" value="Abhydrolase_1"/>
    <property type="match status" value="1"/>
</dbReference>
<keyword evidence="5" id="KW-1185">Reference proteome</keyword>
<gene>
    <name evidence="4" type="ORF">HMN09_01096800</name>
</gene>
<organism evidence="4 5">
    <name type="scientific">Mycena chlorophos</name>
    <name type="common">Agaric fungus</name>
    <name type="synonym">Agaricus chlorophos</name>
    <dbReference type="NCBI Taxonomy" id="658473"/>
    <lineage>
        <taxon>Eukaryota</taxon>
        <taxon>Fungi</taxon>
        <taxon>Dikarya</taxon>
        <taxon>Basidiomycota</taxon>
        <taxon>Agaricomycotina</taxon>
        <taxon>Agaricomycetes</taxon>
        <taxon>Agaricomycetidae</taxon>
        <taxon>Agaricales</taxon>
        <taxon>Marasmiineae</taxon>
        <taxon>Mycenaceae</taxon>
        <taxon>Mycena</taxon>
    </lineage>
</organism>
<proteinExistence type="inferred from homology"/>
<sequence length="406" mass="44801">MDFTRFKQTKTQRGFNYAYYFTPASPGKPTLFLAHGFPTPAYLWHKQIAFLEPLGFGILAPDLLGYAGTDKPTDPKAYVGSGLAQDIVDILDKEGIEKVVAIGHDWGVQVVSRLLNYHPDRIIGAAVLAVCYLPPIPVGTDMTLVLKEKLGYDVYAYQRFFVEPGAHLLIEKNFDAFFSMFFPLPKSDTQPENIVRDHMCVEGKAKAWVEENRVTELVSYITPEDKQYFKETLLAGGMQGPLAWYKVFLSGDGSADDAKISKEAAMITKPLLFIGFNNDPICRPEVGYEMHAAYVQPQSNITNKVVDGDHWALLSHSDETPDETTYTTMGAYGEAKAALILTAIAISRRSGGKILGFSLHPGIINTNINNHPDALPLLKSLGVMTDDGQPNTKDFQWKTLGQGAAT</sequence>
<evidence type="ECO:0000313" key="4">
    <source>
        <dbReference type="EMBL" id="KAF7296275.1"/>
    </source>
</evidence>
<comment type="similarity">
    <text evidence="2">Belongs to the AB hydrolase superfamily. Epoxide hydrolase family.</text>
</comment>
<dbReference type="PRINTS" id="PR00412">
    <property type="entry name" value="EPOXHYDRLASE"/>
</dbReference>
<dbReference type="Proteomes" id="UP000613580">
    <property type="component" value="Unassembled WGS sequence"/>
</dbReference>
<dbReference type="SUPFAM" id="SSF53474">
    <property type="entry name" value="alpha/beta-Hydrolases"/>
    <property type="match status" value="1"/>
</dbReference>
<dbReference type="OrthoDB" id="408373at2759"/>
<dbReference type="AlphaFoldDB" id="A0A8H6SEA5"/>
<accession>A0A8H6SEA5</accession>
<dbReference type="InterPro" id="IPR000639">
    <property type="entry name" value="Epox_hydrolase-like"/>
</dbReference>
<evidence type="ECO:0000256" key="2">
    <source>
        <dbReference type="ARBA" id="ARBA00038334"/>
    </source>
</evidence>
<dbReference type="GO" id="GO:0016787">
    <property type="term" value="F:hydrolase activity"/>
    <property type="evidence" value="ECO:0007669"/>
    <property type="project" value="UniProtKB-KW"/>
</dbReference>
<name>A0A8H6SEA5_MYCCL</name>
<dbReference type="EMBL" id="JACAZE010000017">
    <property type="protein sequence ID" value="KAF7296275.1"/>
    <property type="molecule type" value="Genomic_DNA"/>
</dbReference>
<dbReference type="PANTHER" id="PTHR43329">
    <property type="entry name" value="EPOXIDE HYDROLASE"/>
    <property type="match status" value="1"/>
</dbReference>
<comment type="caution">
    <text evidence="4">The sequence shown here is derived from an EMBL/GenBank/DDBJ whole genome shotgun (WGS) entry which is preliminary data.</text>
</comment>
<dbReference type="Gene3D" id="3.40.50.1820">
    <property type="entry name" value="alpha/beta hydrolase"/>
    <property type="match status" value="1"/>
</dbReference>
<keyword evidence="1" id="KW-0378">Hydrolase</keyword>
<feature type="domain" description="AB hydrolase-1" evidence="3">
    <location>
        <begin position="29"/>
        <end position="316"/>
    </location>
</feature>
<dbReference type="InterPro" id="IPR000073">
    <property type="entry name" value="AB_hydrolase_1"/>
</dbReference>
<dbReference type="InterPro" id="IPR029058">
    <property type="entry name" value="AB_hydrolase_fold"/>
</dbReference>
<protein>
    <recommendedName>
        <fullName evidence="3">AB hydrolase-1 domain-containing protein</fullName>
    </recommendedName>
</protein>
<evidence type="ECO:0000259" key="3">
    <source>
        <dbReference type="Pfam" id="PF00561"/>
    </source>
</evidence>
<evidence type="ECO:0000256" key="1">
    <source>
        <dbReference type="ARBA" id="ARBA00022801"/>
    </source>
</evidence>
<reference evidence="4" key="1">
    <citation type="submission" date="2020-05" db="EMBL/GenBank/DDBJ databases">
        <title>Mycena genomes resolve the evolution of fungal bioluminescence.</title>
        <authorList>
            <person name="Tsai I.J."/>
        </authorList>
    </citation>
    <scope>NUCLEOTIDE SEQUENCE</scope>
    <source>
        <strain evidence="4">110903Hualien_Pintung</strain>
    </source>
</reference>
<evidence type="ECO:0000313" key="5">
    <source>
        <dbReference type="Proteomes" id="UP000613580"/>
    </source>
</evidence>